<gene>
    <name evidence="1" type="ORF">LCGC14_2685130</name>
</gene>
<dbReference type="AlphaFoldDB" id="A0A0F9A7P8"/>
<dbReference type="EMBL" id="LAZR01047439">
    <property type="protein sequence ID" value="KKK94215.1"/>
    <property type="molecule type" value="Genomic_DNA"/>
</dbReference>
<sequence>NEDKPFHSPQRTKLFLSGECCLTLKFFFQFRPPLELYILRYEKILVRFMLNK</sequence>
<protein>
    <submittedName>
        <fullName evidence="1">Uncharacterized protein</fullName>
    </submittedName>
</protein>
<comment type="caution">
    <text evidence="1">The sequence shown here is derived from an EMBL/GenBank/DDBJ whole genome shotgun (WGS) entry which is preliminary data.</text>
</comment>
<reference evidence="1" key="1">
    <citation type="journal article" date="2015" name="Nature">
        <title>Complex archaea that bridge the gap between prokaryotes and eukaryotes.</title>
        <authorList>
            <person name="Spang A."/>
            <person name="Saw J.H."/>
            <person name="Jorgensen S.L."/>
            <person name="Zaremba-Niedzwiedzka K."/>
            <person name="Martijn J."/>
            <person name="Lind A.E."/>
            <person name="van Eijk R."/>
            <person name="Schleper C."/>
            <person name="Guy L."/>
            <person name="Ettema T.J."/>
        </authorList>
    </citation>
    <scope>NUCLEOTIDE SEQUENCE</scope>
</reference>
<evidence type="ECO:0000313" key="1">
    <source>
        <dbReference type="EMBL" id="KKK94215.1"/>
    </source>
</evidence>
<name>A0A0F9A7P8_9ZZZZ</name>
<proteinExistence type="predicted"/>
<feature type="non-terminal residue" evidence="1">
    <location>
        <position position="1"/>
    </location>
</feature>
<accession>A0A0F9A7P8</accession>
<organism evidence="1">
    <name type="scientific">marine sediment metagenome</name>
    <dbReference type="NCBI Taxonomy" id="412755"/>
    <lineage>
        <taxon>unclassified sequences</taxon>
        <taxon>metagenomes</taxon>
        <taxon>ecological metagenomes</taxon>
    </lineage>
</organism>